<name>A0AAD8PAD7_TARER</name>
<dbReference type="Proteomes" id="UP001229421">
    <property type="component" value="Unassembled WGS sequence"/>
</dbReference>
<evidence type="ECO:0000313" key="2">
    <source>
        <dbReference type="Proteomes" id="UP001229421"/>
    </source>
</evidence>
<gene>
    <name evidence="1" type="ORF">QVD17_03970</name>
</gene>
<dbReference type="AlphaFoldDB" id="A0AAD8PAD7"/>
<dbReference type="EMBL" id="JAUHHV010000001">
    <property type="protein sequence ID" value="KAK1438167.1"/>
    <property type="molecule type" value="Genomic_DNA"/>
</dbReference>
<organism evidence="1 2">
    <name type="scientific">Tagetes erecta</name>
    <name type="common">African marigold</name>
    <dbReference type="NCBI Taxonomy" id="13708"/>
    <lineage>
        <taxon>Eukaryota</taxon>
        <taxon>Viridiplantae</taxon>
        <taxon>Streptophyta</taxon>
        <taxon>Embryophyta</taxon>
        <taxon>Tracheophyta</taxon>
        <taxon>Spermatophyta</taxon>
        <taxon>Magnoliopsida</taxon>
        <taxon>eudicotyledons</taxon>
        <taxon>Gunneridae</taxon>
        <taxon>Pentapetalae</taxon>
        <taxon>asterids</taxon>
        <taxon>campanulids</taxon>
        <taxon>Asterales</taxon>
        <taxon>Asteraceae</taxon>
        <taxon>Asteroideae</taxon>
        <taxon>Heliantheae alliance</taxon>
        <taxon>Tageteae</taxon>
        <taxon>Tagetes</taxon>
    </lineage>
</organism>
<protein>
    <submittedName>
        <fullName evidence="1">Uncharacterized protein</fullName>
    </submittedName>
</protein>
<proteinExistence type="predicted"/>
<sequence length="87" mass="9527">MSDSIRGGIFNLVKCVDADKQSESEPTSQSVRFKDWTKAQTQALKVCVASTPTLLFHLSFPGRHNTLSPFAAARDGSTAIYRHITVS</sequence>
<keyword evidence="2" id="KW-1185">Reference proteome</keyword>
<accession>A0AAD8PAD7</accession>
<evidence type="ECO:0000313" key="1">
    <source>
        <dbReference type="EMBL" id="KAK1438167.1"/>
    </source>
</evidence>
<comment type="caution">
    <text evidence="1">The sequence shown here is derived from an EMBL/GenBank/DDBJ whole genome shotgun (WGS) entry which is preliminary data.</text>
</comment>
<reference evidence="1" key="1">
    <citation type="journal article" date="2023" name="bioRxiv">
        <title>Improved chromosome-level genome assembly for marigold (Tagetes erecta).</title>
        <authorList>
            <person name="Jiang F."/>
            <person name="Yuan L."/>
            <person name="Wang S."/>
            <person name="Wang H."/>
            <person name="Xu D."/>
            <person name="Wang A."/>
            <person name="Fan W."/>
        </authorList>
    </citation>
    <scope>NUCLEOTIDE SEQUENCE</scope>
    <source>
        <strain evidence="1">WSJ</strain>
        <tissue evidence="1">Leaf</tissue>
    </source>
</reference>